<dbReference type="PANTHER" id="PTHR23303">
    <property type="entry name" value="CARBOXYPEPTIDASE REGULATORY REGION-CONTAINING"/>
    <property type="match status" value="1"/>
</dbReference>
<organism evidence="7 8">
    <name type="scientific">Aquilutibacter rugosus</name>
    <dbReference type="NCBI Taxonomy" id="3115820"/>
    <lineage>
        <taxon>Bacteria</taxon>
        <taxon>Pseudomonadati</taxon>
        <taxon>Pseudomonadota</taxon>
        <taxon>Gammaproteobacteria</taxon>
        <taxon>Lysobacterales</taxon>
        <taxon>Lysobacteraceae</taxon>
        <taxon>Aquilutibacter</taxon>
    </lineage>
</organism>
<keyword evidence="3" id="KW-0732">Signal</keyword>
<feature type="domain" description="DUF11" evidence="5">
    <location>
        <begin position="551"/>
        <end position="660"/>
    </location>
</feature>
<evidence type="ECO:0000313" key="8">
    <source>
        <dbReference type="Proteomes" id="UP001356170"/>
    </source>
</evidence>
<dbReference type="RefSeq" id="WP_331703506.1">
    <property type="nucleotide sequence ID" value="NZ_JAZHBO010000001.1"/>
</dbReference>
<feature type="domain" description="SD-repeat containing protein B" evidence="6">
    <location>
        <begin position="308"/>
        <end position="414"/>
    </location>
</feature>
<feature type="region of interest" description="Disordered" evidence="4">
    <location>
        <begin position="1256"/>
        <end position="1320"/>
    </location>
</feature>
<keyword evidence="8" id="KW-1185">Reference proteome</keyword>
<dbReference type="SUPFAM" id="SSF49478">
    <property type="entry name" value="Cna protein B-type domain"/>
    <property type="match status" value="1"/>
</dbReference>
<protein>
    <submittedName>
        <fullName evidence="7">SdrD B-like domain-containing protein</fullName>
    </submittedName>
</protein>
<keyword evidence="2" id="KW-0964">Secreted</keyword>
<gene>
    <name evidence="7" type="ORF">V3390_04380</name>
</gene>
<evidence type="ECO:0000259" key="6">
    <source>
        <dbReference type="Pfam" id="PF17210"/>
    </source>
</evidence>
<dbReference type="Proteomes" id="UP001356170">
    <property type="component" value="Unassembled WGS sequence"/>
</dbReference>
<comment type="subcellular location">
    <subcellularLocation>
        <location evidence="1">Secreted</location>
    </subcellularLocation>
</comment>
<evidence type="ECO:0000256" key="3">
    <source>
        <dbReference type="ARBA" id="ARBA00022729"/>
    </source>
</evidence>
<dbReference type="EMBL" id="JAZHBO010000001">
    <property type="protein sequence ID" value="MEF2155468.1"/>
    <property type="molecule type" value="Genomic_DNA"/>
</dbReference>
<accession>A0ABU7UZK7</accession>
<comment type="caution">
    <text evidence="7">The sequence shown here is derived from an EMBL/GenBank/DDBJ whole genome shotgun (WGS) entry which is preliminary data.</text>
</comment>
<dbReference type="InterPro" id="IPR047589">
    <property type="entry name" value="DUF11_rpt"/>
</dbReference>
<evidence type="ECO:0000259" key="5">
    <source>
        <dbReference type="Pfam" id="PF01345"/>
    </source>
</evidence>
<dbReference type="Pfam" id="PF17210">
    <property type="entry name" value="SdrD_B"/>
    <property type="match status" value="4"/>
</dbReference>
<evidence type="ECO:0000256" key="1">
    <source>
        <dbReference type="ARBA" id="ARBA00004613"/>
    </source>
</evidence>
<dbReference type="InterPro" id="IPR033764">
    <property type="entry name" value="Sdr_B"/>
</dbReference>
<evidence type="ECO:0000313" key="7">
    <source>
        <dbReference type="EMBL" id="MEF2155468.1"/>
    </source>
</evidence>
<dbReference type="InterPro" id="IPR013783">
    <property type="entry name" value="Ig-like_fold"/>
</dbReference>
<feature type="domain" description="SD-repeat containing protein B" evidence="6">
    <location>
        <begin position="428"/>
        <end position="508"/>
    </location>
</feature>
<reference evidence="7 8" key="1">
    <citation type="submission" date="2024-01" db="EMBL/GenBank/DDBJ databases">
        <title>Novel species of the genus Luteimonas isolated from rivers.</title>
        <authorList>
            <person name="Lu H."/>
        </authorList>
    </citation>
    <scope>NUCLEOTIDE SEQUENCE [LARGE SCALE GENOMIC DNA]</scope>
    <source>
        <strain evidence="7 8">FXH3W</strain>
    </source>
</reference>
<proteinExistence type="predicted"/>
<feature type="domain" description="SD-repeat containing protein B" evidence="6">
    <location>
        <begin position="52"/>
        <end position="122"/>
    </location>
</feature>
<dbReference type="Gene3D" id="2.60.40.10">
    <property type="entry name" value="Immunoglobulins"/>
    <property type="match status" value="6"/>
</dbReference>
<evidence type="ECO:0000256" key="4">
    <source>
        <dbReference type="SAM" id="MobiDB-lite"/>
    </source>
</evidence>
<feature type="domain" description="DUF11" evidence="5">
    <location>
        <begin position="995"/>
        <end position="1099"/>
    </location>
</feature>
<dbReference type="NCBIfam" id="TIGR01451">
    <property type="entry name" value="B_ant_repeat"/>
    <property type="match status" value="2"/>
</dbReference>
<dbReference type="Gene3D" id="2.60.40.740">
    <property type="match status" value="1"/>
</dbReference>
<evidence type="ECO:0000256" key="2">
    <source>
        <dbReference type="ARBA" id="ARBA00022525"/>
    </source>
</evidence>
<feature type="compositionally biased region" description="Basic and acidic residues" evidence="4">
    <location>
        <begin position="1259"/>
        <end position="1270"/>
    </location>
</feature>
<name>A0ABU7UZK7_9GAMM</name>
<dbReference type="SUPFAM" id="SSF117074">
    <property type="entry name" value="Hypothetical protein PA1324"/>
    <property type="match status" value="5"/>
</dbReference>
<dbReference type="InterPro" id="IPR051417">
    <property type="entry name" value="SDr/BOS_complex"/>
</dbReference>
<dbReference type="PANTHER" id="PTHR23303:SF15">
    <property type="entry name" value="COLOSSIN-A"/>
    <property type="match status" value="1"/>
</dbReference>
<feature type="domain" description="SD-repeat containing protein B" evidence="6">
    <location>
        <begin position="185"/>
        <end position="264"/>
    </location>
</feature>
<sequence length="1320" mass="134390">SYAGGITGQNYRIVETQRSGLADGQENPTNTIAITNLPASGSGGNDFGERAASLGGSVWLDANNNGVREAGENGIAGVSISLPAGTVDALGNAVAAVVTDANGNYRFDDLLAGTYTVSEQVAQPVVGGATTINGITVAGTVGGSPSGTATPVTTVPSAVAGIVLPAGGASIDNNFGETLGVALSGRVFFDANNDGLQSGAAETGIDGVTITLNGTDDTGASVSLTTTTDANGDYAFDGLRPGTYTVTEPTQPTGTSNGQTVAGTIGGTPSGTATPITTVPSAIAAIDLTTPGASSIGNNFGEIPLNSSIGGRVWRDSDNDGVVDPSEEGIGNVVVRLTGTDPAGNTITREVSTQPEGTYAFTDLPPGTYTITEPEQPAGTLNGITNAGTGGGTATPPTSTPSVITGITLGVGEDITGNDFGEVPAGAISGRVYNDGNNNGAIDAGEGGYANVQVVLTGTDDLGQAVNVTVTTDAEGRYRFEGLRPGTYTVTEPTQPVETLNGITSAGTIDGTVVGTATPVTTTPSAISGIVLPPGGESIDNNFGEIGDSPDLVVSKTATPTIFTVNNTATYTLRVRNIGQQPSAGEYVVEDRLPAGLTLAATPVGLGWTCTGALGEDRFRCASSTVIAAGATSADSIVAQVRVAASAATGSPVNNVVIVEGGGENEFRTPTPDERADFEGNPGDLPVCDPAITQNACRLPTPVQLSALVSGTVWFDQGSDFGRIDSGDRRLSGWIVEVVNDSGQIVGTATTGADGSYSIADQVPGIPLSIRFRDPSTGVVWGLPVSGDTIAGPPVPCDADGALANGTASSCRSNDGGSTHLAVVLAPGANLPQQSLPLNPGGVVYDATTRTPVPGSRVTLTPIGTCAGYTPEQHVLNAALGGYTVQGTSVSMTVGAEGFYQFLLGPDAPASCRFQLAVTPPAGYTFESGMIPAETSPLTPPSTPGKGYPVQTNATAPTGPVGTSTTYYLELTLGSGVAVPVHNHIPLDPQIAPGLVITKTGDRKTVEVGDSLVYTITIRQTAGASMRTVNVIDRLPHGFTYIDGTARVDNAGIANPLGKPGPTLVFDVGALAVGQQKVLTYRVRVGVGSQQGDGINRARAWGCSIDGGCVDPTTLTPYPNGGVVPSNPAEYRVIVSGGVFADEGCVLGKIFVDCNVNHVQDKEELGIPGVRMFFEDGTWMVSDSEGKYSYCGLPPKSHTLKVDPSTLPVGSRLTTSSNRNLGDADSLFIDLKNGELHRADFIEGSCSNPVIEQVKARRTQGEIRAPETERNQQPLRFESKPARAPQQATDSANQRPIVEPRPTTSAPTGTDGARNGEVQP</sequence>
<dbReference type="InterPro" id="IPR001434">
    <property type="entry name" value="OmcB-like_DUF11"/>
</dbReference>
<dbReference type="Pfam" id="PF01345">
    <property type="entry name" value="DUF11"/>
    <property type="match status" value="2"/>
</dbReference>
<feature type="non-terminal residue" evidence="7">
    <location>
        <position position="1"/>
    </location>
</feature>